<feature type="domain" description="Fibronectin type-III" evidence="3">
    <location>
        <begin position="1598"/>
        <end position="1695"/>
    </location>
</feature>
<dbReference type="Proteomes" id="UP000001554">
    <property type="component" value="Chromosome 5"/>
</dbReference>
<feature type="region of interest" description="Disordered" evidence="2">
    <location>
        <begin position="1064"/>
        <end position="1096"/>
    </location>
</feature>
<accession>A0A9J7MS65</accession>
<feature type="region of interest" description="Disordered" evidence="2">
    <location>
        <begin position="739"/>
        <end position="771"/>
    </location>
</feature>
<evidence type="ECO:0000259" key="3">
    <source>
        <dbReference type="PROSITE" id="PS50853"/>
    </source>
</evidence>
<feature type="region of interest" description="Disordered" evidence="2">
    <location>
        <begin position="2387"/>
        <end position="2408"/>
    </location>
</feature>
<feature type="compositionally biased region" description="Basic and acidic residues" evidence="2">
    <location>
        <begin position="90"/>
        <end position="126"/>
    </location>
</feature>
<feature type="domain" description="Fibronectin type-III" evidence="3">
    <location>
        <begin position="1497"/>
        <end position="1595"/>
    </location>
</feature>
<dbReference type="SUPFAM" id="SSF49265">
    <property type="entry name" value="Fibronectin type III"/>
    <property type="match status" value="11"/>
</dbReference>
<dbReference type="PANTHER" id="PTHR13817:SF173">
    <property type="entry name" value="FRAZZLED"/>
    <property type="match status" value="1"/>
</dbReference>
<feature type="compositionally biased region" description="Acidic residues" evidence="2">
    <location>
        <begin position="1166"/>
        <end position="1177"/>
    </location>
</feature>
<dbReference type="KEGG" id="bfo:118416090"/>
<dbReference type="PROSITE" id="PS50853">
    <property type="entry name" value="FN3"/>
    <property type="match status" value="20"/>
</dbReference>
<feature type="compositionally biased region" description="Basic residues" evidence="2">
    <location>
        <begin position="57"/>
        <end position="70"/>
    </location>
</feature>
<dbReference type="GeneID" id="118416090"/>
<feature type="region of interest" description="Disordered" evidence="2">
    <location>
        <begin position="1814"/>
        <end position="1839"/>
    </location>
</feature>
<feature type="domain" description="Fibronectin type-III" evidence="3">
    <location>
        <begin position="1188"/>
        <end position="1285"/>
    </location>
</feature>
<evidence type="ECO:0000256" key="1">
    <source>
        <dbReference type="ARBA" id="ARBA00022737"/>
    </source>
</evidence>
<feature type="domain" description="Fibronectin type-III" evidence="3">
    <location>
        <begin position="659"/>
        <end position="752"/>
    </location>
</feature>
<feature type="domain" description="Fibronectin type-III" evidence="3">
    <location>
        <begin position="1291"/>
        <end position="1389"/>
    </location>
</feature>
<organism evidence="4 5">
    <name type="scientific">Branchiostoma floridae</name>
    <name type="common">Florida lancelet</name>
    <name type="synonym">Amphioxus</name>
    <dbReference type="NCBI Taxonomy" id="7739"/>
    <lineage>
        <taxon>Eukaryota</taxon>
        <taxon>Metazoa</taxon>
        <taxon>Chordata</taxon>
        <taxon>Cephalochordata</taxon>
        <taxon>Leptocardii</taxon>
        <taxon>Amphioxiformes</taxon>
        <taxon>Branchiostomatidae</taxon>
        <taxon>Branchiostoma</taxon>
    </lineage>
</organism>
<evidence type="ECO:0000313" key="4">
    <source>
        <dbReference type="Proteomes" id="UP000001554"/>
    </source>
</evidence>
<keyword evidence="4" id="KW-1185">Reference proteome</keyword>
<feature type="domain" description="Fibronectin type-III" evidence="3">
    <location>
        <begin position="1087"/>
        <end position="1184"/>
    </location>
</feature>
<feature type="compositionally biased region" description="Polar residues" evidence="2">
    <location>
        <begin position="1686"/>
        <end position="1696"/>
    </location>
</feature>
<protein>
    <submittedName>
        <fullName evidence="5">Titin-like isoform X1</fullName>
    </submittedName>
</protein>
<dbReference type="InterPro" id="IPR003961">
    <property type="entry name" value="FN3_dom"/>
</dbReference>
<feature type="region of interest" description="Disordered" evidence="2">
    <location>
        <begin position="544"/>
        <end position="587"/>
    </location>
</feature>
<feature type="domain" description="Fibronectin type-III" evidence="3">
    <location>
        <begin position="1833"/>
        <end position="1932"/>
    </location>
</feature>
<feature type="domain" description="Fibronectin type-III" evidence="3">
    <location>
        <begin position="984"/>
        <end position="1080"/>
    </location>
</feature>
<feature type="compositionally biased region" description="Basic and acidic residues" evidence="2">
    <location>
        <begin position="2397"/>
        <end position="2408"/>
    </location>
</feature>
<evidence type="ECO:0000256" key="2">
    <source>
        <dbReference type="SAM" id="MobiDB-lite"/>
    </source>
</evidence>
<feature type="domain" description="Fibronectin type-III" evidence="3">
    <location>
        <begin position="1395"/>
        <end position="1493"/>
    </location>
</feature>
<reference evidence="4" key="1">
    <citation type="journal article" date="2020" name="Nat. Ecol. Evol.">
        <title>Deeply conserved synteny resolves early events in vertebrate evolution.</title>
        <authorList>
            <person name="Simakov O."/>
            <person name="Marletaz F."/>
            <person name="Yue J.X."/>
            <person name="O'Connell B."/>
            <person name="Jenkins J."/>
            <person name="Brandt A."/>
            <person name="Calef R."/>
            <person name="Tung C.H."/>
            <person name="Huang T.K."/>
            <person name="Schmutz J."/>
            <person name="Satoh N."/>
            <person name="Yu J.K."/>
            <person name="Putnam N.H."/>
            <person name="Green R.E."/>
            <person name="Rokhsar D.S."/>
        </authorList>
    </citation>
    <scope>NUCLEOTIDE SEQUENCE [LARGE SCALE GENOMIC DNA]</scope>
    <source>
        <strain evidence="4">S238N-H82</strain>
    </source>
</reference>
<feature type="region of interest" description="Disordered" evidence="2">
    <location>
        <begin position="2164"/>
        <end position="2191"/>
    </location>
</feature>
<feature type="domain" description="Fibronectin type-III" evidence="3">
    <location>
        <begin position="370"/>
        <end position="462"/>
    </location>
</feature>
<dbReference type="Gene3D" id="2.60.40.10">
    <property type="entry name" value="Immunoglobulins"/>
    <property type="match status" value="20"/>
</dbReference>
<evidence type="ECO:0000313" key="5">
    <source>
        <dbReference type="RefSeq" id="XP_035677041.1"/>
    </source>
</evidence>
<dbReference type="PANTHER" id="PTHR13817">
    <property type="entry name" value="TITIN"/>
    <property type="match status" value="1"/>
</dbReference>
<feature type="domain" description="Fibronectin type-III" evidence="3">
    <location>
        <begin position="883"/>
        <end position="979"/>
    </location>
</feature>
<keyword evidence="1" id="KW-0677">Repeat</keyword>
<feature type="domain" description="Fibronectin type-III" evidence="3">
    <location>
        <begin position="175"/>
        <end position="268"/>
    </location>
</feature>
<dbReference type="OMA" id="QRWEKSY"/>
<sequence length="2408" mass="269923">MSSTNRRLYHTPPPFVPKLKKKKLTVPKDPFSRNRGRLWEDRKDDIDYKSRYVSPDRKKKRPCQCKKCVLKRQNAVTFPREDKDDDEHSGDEREYESGSDDSHNDSGEDGGDSDKDGRDDGSASDHQDEEPQADVRHGVPVVARRSSLVPTAVRSSTYPDTDPGLSDPYCLRVPSPSKPIGSEVSETSALLSWQPPTKRLDEIVGYKLEVRQQHQSEWTSSKNVCTETSCRIAGLTPDTIYRFRARAVTDTDESEPSYQSDPIRTLKSRRDPPGKPIATDVTETTARLTWPKPHDKSRVDRYIVESRKDRESNQSNWTEVLKDSDTSCEIRDLQPDTPYRFRVRACAGSDISQPGEMSEIVRTKKEPLYPPGRPLATDVTDRDVTLTWSPPDGGRKPLEYAVEHRREGRDEWTSCIETFKDTRCQLSGLDPETPYRFRVRSLAGDDVSMPSDPSDVVRTDRQKVVIPTPGKPKVSDVKDTEATLSWDTPKGRTKPDEYRVEVWEAGDEKWAPHSTVKKPPFTVDGLKPDTDHYFRVIPVKGEDVGDPSEYVGPIRTEKMKPPRPGKPKPSDVDESSINLSWPPPEKSEDVDEYILEMREDKRSEWKTDVVKTRDTHCEVPGLVADTPYRFRVRGVKDDVLGDPSSVSDPIYTRRPKVPTPGKPQASKITDDSLSLVWPMPLGQPKLALTGYDVECRRDDSDDWKYKTSCKEPPVKIEDLDSATAYRFRARAKTKYEKGDFGEESDRVLTDRGSQSPMKAININPDSLQDDGPTILPPGKPAAYDVGDRDAKISWPALPDGSDTRDDNLIGYDVEMQEEGESDWKDVIKGTKSNKCYVRDLKRESRYYFRVKANTILGESDYGETSDVVITTGNQEREDDSIPPPGKPEFWDVEETEAKLKWPALADGSDWRNDGITGYDVEMKKDDDDDWVSAAKGVNKTKCQVVGLNPATRYFFRVRALKGKRESEPGDVEVVVTQGKKGIPPPGKPVAWDVQEEQCKLQWPVFIDGGDERNDTTGYDVEMRKEEEDDWVSTAKGVKRNKCLVLGLHPGNRYYFRAQAITELGESEPGPPSDAVITPGKRGRDVPPPGKPGAWDTEETQTKLWWPALANGSDTRDDDITGYDVEMREDGEDEWQSAAKGVKKTKCRVVGLKPGTKYFFRVRAETDDNESEPGEDSDVVITKSQKPAPPGKPEAWDVEEEETKLRWPALPDGSDTRDDGVTKYDVEMTEDGKDDWKTVVTSVNDNKCKLIGLSGGTNYRFRVTAIGKEMNSDPSEMSDLVETPIIKKSITPPGKPEAYDTEETETKLSWPALEDGSKYRDDNVTRYEVEMREDGKEEWHDAAKGVDDTKCKITGLQPATKYYFRVRAGTDEGEESEPGKESDVVETPATRKSIDPPGKPVAWDVETTETKLKWPVLPDGSYRRDDGITEYEVELREEDEPDGWRDAAKGVKGYKCKIKGLNPGTRYRFRARAVSDIGQSEPGEESDIVETRGEMIDPPGKPEAYDVQTNEMKLWWHAHENGRDDRVDGVTGYDVEMRQEGSDQWLCVAKNVDDTKCKLKGMAGPDKKLWFRVKALKNDLASEPGEESDVVTIPDGIPPTGKPEAWDVEETQTKLRWPALADGSDVRYDNITGYDVEMREEGSSKWNEAAKGVKRNKCKVIGLEPGRHYYFRVQAMRGDEESEHSEPSNVVITPGQRTETEDKPVPQVIITTLDNDVLVGGASDEPPVNQNIEPPGMPFAWDVEAVTLKLRWTPLWNCTEDRYDQINGYEIEKQEAGSEEWVLSASRCVKSKCRLRGLKPGTQYRFRVIAVKDDRKSKPGRPSEVITTPPLVPPPGKPESWDVTTTEAKLQWSALADDTTNTRDDGLTGYDVEMKEESWSEWQPAANGVKKNKCKIVGLQPASNYYFRVRANTTSGVSDFGEESDVVATTERGFPTDNGVTLTPVKEIRDGEVDNIPPTGKPEAWDTEETQTKLRWPALADGSDTRNDGITGYDVEMREDGSYQWHSAAKGIKKPKCRVVGLEPGRRYYFRIQAMKGAAESAHSEVSDVVITPGTRTDVQTPVEDIVRPPGKPSAYDVDERETKLRWPALADGSDSRYDDITGYDVEILEDGTHQWKSQAKGVKGTKCRVIGLEPGTLYYFRVQAMKGPKESEPSEVSDAVRTLGRKRRDSDDLETFAGGDRTGNPPRIQDEERNGQLTIGTIAMMSLWPTARQEADSLPLPGQPEAFNVSETETELQWPPLARSSPVQHDPIDGYFVEVRKSGEQQWRASTRPCKLTKCKVKGLLPDTAYYFRVKSARGSSESGASETSHAVVTPRATDDNWKERLRQTLASAAAQHTEPCPFCNLPKTDSEDGRPQAVVRPIQNGGADLVDDDVIICVCDCDSISVTSSSRGSSRRGSEDSKLCVVM</sequence>
<reference evidence="5" key="2">
    <citation type="submission" date="2025-08" db="UniProtKB">
        <authorList>
            <consortium name="RefSeq"/>
        </authorList>
    </citation>
    <scope>IDENTIFICATION</scope>
    <source>
        <strain evidence="5">S238N-H82</strain>
        <tissue evidence="5">Testes</tissue>
    </source>
</reference>
<dbReference type="SMART" id="SM00060">
    <property type="entry name" value="FN3"/>
    <property type="match status" value="20"/>
</dbReference>
<dbReference type="RefSeq" id="XP_035677041.1">
    <property type="nucleotide sequence ID" value="XM_035821148.1"/>
</dbReference>
<dbReference type="InterPro" id="IPR050964">
    <property type="entry name" value="Striated_Muscle_Regulatory"/>
</dbReference>
<feature type="domain" description="Fibronectin type-III" evidence="3">
    <location>
        <begin position="272"/>
        <end position="366"/>
    </location>
</feature>
<feature type="region of interest" description="Disordered" evidence="2">
    <location>
        <begin position="248"/>
        <end position="279"/>
    </location>
</feature>
<dbReference type="InterPro" id="IPR036116">
    <property type="entry name" value="FN3_sf"/>
</dbReference>
<feature type="region of interest" description="Disordered" evidence="2">
    <location>
        <begin position="1950"/>
        <end position="1969"/>
    </location>
</feature>
<feature type="domain" description="Fibronectin type-III" evidence="3">
    <location>
        <begin position="468"/>
        <end position="559"/>
    </location>
</feature>
<feature type="domain" description="Fibronectin type-III" evidence="3">
    <location>
        <begin position="1733"/>
        <end position="1830"/>
    </location>
</feature>
<proteinExistence type="predicted"/>
<feature type="compositionally biased region" description="Basic and acidic residues" evidence="2">
    <location>
        <begin position="37"/>
        <end position="56"/>
    </location>
</feature>
<feature type="region of interest" description="Disordered" evidence="2">
    <location>
        <begin position="1"/>
        <end position="173"/>
    </location>
</feature>
<feature type="domain" description="Fibronectin type-III" evidence="3">
    <location>
        <begin position="2068"/>
        <end position="2165"/>
    </location>
</feature>
<feature type="domain" description="Fibronectin type-III" evidence="3">
    <location>
        <begin position="2220"/>
        <end position="2317"/>
    </location>
</feature>
<dbReference type="CDD" id="cd00063">
    <property type="entry name" value="FN3"/>
    <property type="match status" value="20"/>
</dbReference>
<feature type="compositionally biased region" description="Basic and acidic residues" evidence="2">
    <location>
        <begin position="739"/>
        <end position="749"/>
    </location>
</feature>
<feature type="domain" description="Fibronectin type-III" evidence="3">
    <location>
        <begin position="563"/>
        <end position="655"/>
    </location>
</feature>
<dbReference type="OrthoDB" id="2570713at2759"/>
<feature type="region of interest" description="Disordered" evidence="2">
    <location>
        <begin position="1163"/>
        <end position="1201"/>
    </location>
</feature>
<dbReference type="Pfam" id="PF00041">
    <property type="entry name" value="fn3"/>
    <property type="match status" value="19"/>
</dbReference>
<dbReference type="PRINTS" id="PR00014">
    <property type="entry name" value="FNTYPEIII"/>
</dbReference>
<feature type="domain" description="Fibronectin type-III" evidence="3">
    <location>
        <begin position="1957"/>
        <end position="2054"/>
    </location>
</feature>
<feature type="domain" description="Fibronectin type-III" evidence="3">
    <location>
        <begin position="776"/>
        <end position="874"/>
    </location>
</feature>
<dbReference type="InterPro" id="IPR013783">
    <property type="entry name" value="Ig-like_fold"/>
</dbReference>
<feature type="region of interest" description="Disordered" evidence="2">
    <location>
        <begin position="641"/>
        <end position="667"/>
    </location>
</feature>
<feature type="region of interest" description="Disordered" evidence="2">
    <location>
        <begin position="1677"/>
        <end position="1701"/>
    </location>
</feature>
<gene>
    <name evidence="5" type="primary">LOC118416090</name>
</gene>
<name>A0A9J7MS65_BRAFL</name>
<feature type="region of interest" description="Disordered" evidence="2">
    <location>
        <begin position="1369"/>
        <end position="1401"/>
    </location>
</feature>